<accession>A0A1F8FLE8</accession>
<protein>
    <submittedName>
        <fullName evidence="1">Uncharacterized protein</fullName>
    </submittedName>
</protein>
<proteinExistence type="predicted"/>
<comment type="caution">
    <text evidence="1">The sequence shown here is derived from an EMBL/GenBank/DDBJ whole genome shotgun (WGS) entry which is preliminary data.</text>
</comment>
<evidence type="ECO:0000313" key="2">
    <source>
        <dbReference type="Proteomes" id="UP000178197"/>
    </source>
</evidence>
<evidence type="ECO:0000313" key="1">
    <source>
        <dbReference type="EMBL" id="OGN13368.1"/>
    </source>
</evidence>
<sequence>MPENLNTKQFVEIHDIKDGVIILKNASLRTLLEVNSVNFDLKSTDEQTAIIQGFQNFINSLDFPLQIVIQSRRLDIKGYLTKTETVISQINNELLRIQGIEYLRFVKSLTELANIMSKKFYLTVPFYLTETVDSSKGIGERIKETFGSAQEKIKKLNDQDFAVYKAQIQQRSDLLSAGLQQMGLTSRLITDNTELIKMFTGLYNPEF</sequence>
<organism evidence="1 2">
    <name type="scientific">Candidatus Yanofskybacteria bacterium RIFCSPHIGHO2_02_FULL_43_15c</name>
    <dbReference type="NCBI Taxonomy" id="1802679"/>
    <lineage>
        <taxon>Bacteria</taxon>
        <taxon>Candidatus Yanofskyibacteriota</taxon>
    </lineage>
</organism>
<dbReference type="Proteomes" id="UP000178197">
    <property type="component" value="Unassembled WGS sequence"/>
</dbReference>
<reference evidence="1 2" key="1">
    <citation type="journal article" date="2016" name="Nat. Commun.">
        <title>Thousands of microbial genomes shed light on interconnected biogeochemical processes in an aquifer system.</title>
        <authorList>
            <person name="Anantharaman K."/>
            <person name="Brown C.T."/>
            <person name="Hug L.A."/>
            <person name="Sharon I."/>
            <person name="Castelle C.J."/>
            <person name="Probst A.J."/>
            <person name="Thomas B.C."/>
            <person name="Singh A."/>
            <person name="Wilkins M.J."/>
            <person name="Karaoz U."/>
            <person name="Brodie E.L."/>
            <person name="Williams K.H."/>
            <person name="Hubbard S.S."/>
            <person name="Banfield J.F."/>
        </authorList>
    </citation>
    <scope>NUCLEOTIDE SEQUENCE [LARGE SCALE GENOMIC DNA]</scope>
</reference>
<dbReference type="AlphaFoldDB" id="A0A1F8FLE8"/>
<gene>
    <name evidence="1" type="ORF">A3C71_01425</name>
</gene>
<dbReference type="EMBL" id="MGJT01000008">
    <property type="protein sequence ID" value="OGN13368.1"/>
    <property type="molecule type" value="Genomic_DNA"/>
</dbReference>
<name>A0A1F8FLE8_9BACT</name>